<protein>
    <submittedName>
        <fullName evidence="2">GNAT family N-acetyltransferase</fullName>
        <ecNumber evidence="2">2.3.1.-</ecNumber>
    </submittedName>
</protein>
<keyword evidence="2" id="KW-0808">Transferase</keyword>
<name>A0ABV6T9K7_9ACTN</name>
<dbReference type="RefSeq" id="WP_394316327.1">
    <property type="nucleotide sequence ID" value="NZ_JBHMQV010000001.1"/>
</dbReference>
<dbReference type="Proteomes" id="UP001589887">
    <property type="component" value="Unassembled WGS sequence"/>
</dbReference>
<keyword evidence="2" id="KW-0012">Acyltransferase</keyword>
<accession>A0ABV6T9K7</accession>
<organism evidence="2 3">
    <name type="scientific">Streptomyces noboritoensis</name>
    <dbReference type="NCBI Taxonomy" id="67337"/>
    <lineage>
        <taxon>Bacteria</taxon>
        <taxon>Bacillati</taxon>
        <taxon>Actinomycetota</taxon>
        <taxon>Actinomycetes</taxon>
        <taxon>Kitasatosporales</taxon>
        <taxon>Streptomycetaceae</taxon>
        <taxon>Streptomyces</taxon>
    </lineage>
</organism>
<dbReference type="PROSITE" id="PS51186">
    <property type="entry name" value="GNAT"/>
    <property type="match status" value="1"/>
</dbReference>
<proteinExistence type="predicted"/>
<dbReference type="CDD" id="cd04301">
    <property type="entry name" value="NAT_SF"/>
    <property type="match status" value="1"/>
</dbReference>
<keyword evidence="3" id="KW-1185">Reference proteome</keyword>
<dbReference type="EC" id="2.3.1.-" evidence="2"/>
<feature type="domain" description="N-acetyltransferase" evidence="1">
    <location>
        <begin position="14"/>
        <end position="164"/>
    </location>
</feature>
<sequence length="387" mass="41391">MTATLAPRAVHTGVLVDTAAVEDVAALRRLYHAVYGDCYPLRLGTDPVAMAEAMADSTVVWRVARDAATGEVVGSALLRVDLPLRIGKVEGIAVRPDRGGAGIAGSLLEALMESAFGAEGRLESVYATARCVSPAPQRLLLRHGFHPLGVLPGAVTLREVETLALLVRYRDGIPAPRRAPGTVPREVAPLVEAARGQGVDFDGLQVATELVAARTRTDNGLEVSHDVGVVLSRYARAASGRAPALPLHLPNTLFMTPDGRFEAYAVIDAVAGNGLLLGGSLSPEDPEEALGDILRAMADRGAAYIEAVLPLHDRNRIEQHLAHGFTPTALYPAMRREDGVWHDYLLLSHTTARVDADALRVDERFSPYVRQHSHVRAPACARIDPTP</sequence>
<comment type="caution">
    <text evidence="2">The sequence shown here is derived from an EMBL/GenBank/DDBJ whole genome shotgun (WGS) entry which is preliminary data.</text>
</comment>
<dbReference type="Gene3D" id="3.40.630.30">
    <property type="match status" value="1"/>
</dbReference>
<dbReference type="InterPro" id="IPR016181">
    <property type="entry name" value="Acyl_CoA_acyltransferase"/>
</dbReference>
<evidence type="ECO:0000313" key="2">
    <source>
        <dbReference type="EMBL" id="MFC0842478.1"/>
    </source>
</evidence>
<dbReference type="EMBL" id="JBHMQV010000001">
    <property type="protein sequence ID" value="MFC0842478.1"/>
    <property type="molecule type" value="Genomic_DNA"/>
</dbReference>
<dbReference type="InterPro" id="IPR000182">
    <property type="entry name" value="GNAT_dom"/>
</dbReference>
<evidence type="ECO:0000259" key="1">
    <source>
        <dbReference type="PROSITE" id="PS51186"/>
    </source>
</evidence>
<dbReference type="Pfam" id="PF00583">
    <property type="entry name" value="Acetyltransf_1"/>
    <property type="match status" value="1"/>
</dbReference>
<gene>
    <name evidence="2" type="ORF">ACFH04_01835</name>
</gene>
<reference evidence="2 3" key="1">
    <citation type="submission" date="2024-09" db="EMBL/GenBank/DDBJ databases">
        <authorList>
            <person name="Sun Q."/>
            <person name="Mori K."/>
        </authorList>
    </citation>
    <scope>NUCLEOTIDE SEQUENCE [LARGE SCALE GENOMIC DNA]</scope>
    <source>
        <strain evidence="2 3">JCM 4557</strain>
    </source>
</reference>
<dbReference type="GO" id="GO:0016746">
    <property type="term" value="F:acyltransferase activity"/>
    <property type="evidence" value="ECO:0007669"/>
    <property type="project" value="UniProtKB-KW"/>
</dbReference>
<evidence type="ECO:0000313" key="3">
    <source>
        <dbReference type="Proteomes" id="UP001589887"/>
    </source>
</evidence>
<dbReference type="SUPFAM" id="SSF55729">
    <property type="entry name" value="Acyl-CoA N-acyltransferases (Nat)"/>
    <property type="match status" value="1"/>
</dbReference>